<accession>A0ACB9GMC1</accession>
<proteinExistence type="predicted"/>
<dbReference type="Proteomes" id="UP001056120">
    <property type="component" value="Linkage Group LG14"/>
</dbReference>
<name>A0ACB9GMC1_9ASTR</name>
<comment type="caution">
    <text evidence="1">The sequence shown here is derived from an EMBL/GenBank/DDBJ whole genome shotgun (WGS) entry which is preliminary data.</text>
</comment>
<sequence>MIQRWDLQQGIDLAERIAVCVDQIRGDLQTTDDVHNNLVDLVLEVKNEVADLTRRVEVVEQRATEAEETIAAMMTGSSDTSMLLQLMRGVVIADPRGMEVRDWWQFPTVFVQGLSQLQTPHVQRF</sequence>
<reference evidence="2" key="1">
    <citation type="journal article" date="2022" name="Mol. Ecol. Resour.">
        <title>The genomes of chicory, endive, great burdock and yacon provide insights into Asteraceae palaeo-polyploidization history and plant inulin production.</title>
        <authorList>
            <person name="Fan W."/>
            <person name="Wang S."/>
            <person name="Wang H."/>
            <person name="Wang A."/>
            <person name="Jiang F."/>
            <person name="Liu H."/>
            <person name="Zhao H."/>
            <person name="Xu D."/>
            <person name="Zhang Y."/>
        </authorList>
    </citation>
    <scope>NUCLEOTIDE SEQUENCE [LARGE SCALE GENOMIC DNA]</scope>
    <source>
        <strain evidence="2">cv. Yunnan</strain>
    </source>
</reference>
<keyword evidence="2" id="KW-1185">Reference proteome</keyword>
<evidence type="ECO:0000313" key="2">
    <source>
        <dbReference type="Proteomes" id="UP001056120"/>
    </source>
</evidence>
<organism evidence="1 2">
    <name type="scientific">Smallanthus sonchifolius</name>
    <dbReference type="NCBI Taxonomy" id="185202"/>
    <lineage>
        <taxon>Eukaryota</taxon>
        <taxon>Viridiplantae</taxon>
        <taxon>Streptophyta</taxon>
        <taxon>Embryophyta</taxon>
        <taxon>Tracheophyta</taxon>
        <taxon>Spermatophyta</taxon>
        <taxon>Magnoliopsida</taxon>
        <taxon>eudicotyledons</taxon>
        <taxon>Gunneridae</taxon>
        <taxon>Pentapetalae</taxon>
        <taxon>asterids</taxon>
        <taxon>campanulids</taxon>
        <taxon>Asterales</taxon>
        <taxon>Asteraceae</taxon>
        <taxon>Asteroideae</taxon>
        <taxon>Heliantheae alliance</taxon>
        <taxon>Millerieae</taxon>
        <taxon>Smallanthus</taxon>
    </lineage>
</organism>
<evidence type="ECO:0000313" key="1">
    <source>
        <dbReference type="EMBL" id="KAI3784318.1"/>
    </source>
</evidence>
<reference evidence="1 2" key="2">
    <citation type="journal article" date="2022" name="Mol. Ecol. Resour.">
        <title>The genomes of chicory, endive, great burdock and yacon provide insights into Asteraceae paleo-polyploidization history and plant inulin production.</title>
        <authorList>
            <person name="Fan W."/>
            <person name="Wang S."/>
            <person name="Wang H."/>
            <person name="Wang A."/>
            <person name="Jiang F."/>
            <person name="Liu H."/>
            <person name="Zhao H."/>
            <person name="Xu D."/>
            <person name="Zhang Y."/>
        </authorList>
    </citation>
    <scope>NUCLEOTIDE SEQUENCE [LARGE SCALE GENOMIC DNA]</scope>
    <source>
        <strain evidence="2">cv. Yunnan</strain>
        <tissue evidence="1">Leaves</tissue>
    </source>
</reference>
<protein>
    <submittedName>
        <fullName evidence="1">Uncharacterized protein</fullName>
    </submittedName>
</protein>
<dbReference type="EMBL" id="CM042031">
    <property type="protein sequence ID" value="KAI3784318.1"/>
    <property type="molecule type" value="Genomic_DNA"/>
</dbReference>
<gene>
    <name evidence="1" type="ORF">L1987_43416</name>
</gene>